<reference evidence="2" key="2">
    <citation type="submission" date="2025-05" db="UniProtKB">
        <authorList>
            <consortium name="Ensembl"/>
        </authorList>
    </citation>
    <scope>IDENTIFICATION</scope>
</reference>
<organism evidence="2 3">
    <name type="scientific">Electrophorus electricus</name>
    <name type="common">Electric eel</name>
    <name type="synonym">Gymnotus electricus</name>
    <dbReference type="NCBI Taxonomy" id="8005"/>
    <lineage>
        <taxon>Eukaryota</taxon>
        <taxon>Metazoa</taxon>
        <taxon>Chordata</taxon>
        <taxon>Craniata</taxon>
        <taxon>Vertebrata</taxon>
        <taxon>Euteleostomi</taxon>
        <taxon>Actinopterygii</taxon>
        <taxon>Neopterygii</taxon>
        <taxon>Teleostei</taxon>
        <taxon>Ostariophysi</taxon>
        <taxon>Gymnotiformes</taxon>
        <taxon>Gymnotoidei</taxon>
        <taxon>Gymnotidae</taxon>
        <taxon>Electrophorus</taxon>
    </lineage>
</organism>
<evidence type="ECO:0000259" key="1">
    <source>
        <dbReference type="PROSITE" id="PS50824"/>
    </source>
</evidence>
<protein>
    <recommendedName>
        <fullName evidence="1">Pyrin domain-containing protein</fullName>
    </recommendedName>
</protein>
<reference evidence="2 3" key="1">
    <citation type="submission" date="2020-05" db="EMBL/GenBank/DDBJ databases">
        <title>Electrophorus electricus (electric eel) genome, fEleEle1, primary haplotype.</title>
        <authorList>
            <person name="Myers G."/>
            <person name="Meyer A."/>
            <person name="Fedrigo O."/>
            <person name="Formenti G."/>
            <person name="Rhie A."/>
            <person name="Tracey A."/>
            <person name="Sims Y."/>
            <person name="Jarvis E.D."/>
        </authorList>
    </citation>
    <scope>NUCLEOTIDE SEQUENCE [LARGE SCALE GENOMIC DNA]</scope>
</reference>
<feature type="domain" description="Pyrin" evidence="1">
    <location>
        <begin position="1"/>
        <end position="89"/>
    </location>
</feature>
<dbReference type="Pfam" id="PF02758">
    <property type="entry name" value="PYRIN"/>
    <property type="match status" value="1"/>
</dbReference>
<dbReference type="Ensembl" id="ENSEEET00000059600.1">
    <property type="protein sequence ID" value="ENSEEEP00000061333.1"/>
    <property type="gene ID" value="ENSEEEG00000029003.1"/>
</dbReference>
<evidence type="ECO:0000313" key="3">
    <source>
        <dbReference type="Proteomes" id="UP000314983"/>
    </source>
</evidence>
<proteinExistence type="predicted"/>
<dbReference type="Gene3D" id="1.10.533.10">
    <property type="entry name" value="Death Domain, Fas"/>
    <property type="match status" value="1"/>
</dbReference>
<dbReference type="Ensembl" id="ENSEEET00000053360.1">
    <property type="protein sequence ID" value="ENSEEEP00000055579.1"/>
    <property type="gene ID" value="ENSEEEG00000028750.1"/>
</dbReference>
<dbReference type="GeneTree" id="ENSGT01120000272237"/>
<keyword evidence="3" id="KW-1185">Reference proteome</keyword>
<dbReference type="SUPFAM" id="SSF47986">
    <property type="entry name" value="DEATH domain"/>
    <property type="match status" value="1"/>
</dbReference>
<dbReference type="Proteomes" id="UP000314983">
    <property type="component" value="Chromosome 5"/>
</dbReference>
<evidence type="ECO:0000313" key="2">
    <source>
        <dbReference type="Ensembl" id="ENSEEEP00000055579.1"/>
    </source>
</evidence>
<name>A0AAY5EG98_ELEEL</name>
<sequence length="99" mass="11568">MDNISKLLLDILEELKIEDLKKFQWHLTNSVEDDKRIPKSHLENTDRLDTVDKMVHKYGPDGAVEITLDILKKMNHNQLAETLRIKHSENKAGEIIFTF</sequence>
<dbReference type="AlphaFoldDB" id="A0AAY5EG98"/>
<dbReference type="PROSITE" id="PS50824">
    <property type="entry name" value="DAPIN"/>
    <property type="match status" value="1"/>
</dbReference>
<accession>A0AAY5EG98</accession>
<dbReference type="CDD" id="cd08321">
    <property type="entry name" value="Pyrin_ASC-like"/>
    <property type="match status" value="1"/>
</dbReference>
<dbReference type="InterPro" id="IPR011029">
    <property type="entry name" value="DEATH-like_dom_sf"/>
</dbReference>
<dbReference type="SMART" id="SM01289">
    <property type="entry name" value="PYRIN"/>
    <property type="match status" value="1"/>
</dbReference>
<dbReference type="InterPro" id="IPR004020">
    <property type="entry name" value="DAPIN"/>
</dbReference>